<gene>
    <name evidence="1" type="ORF">MUK42_18498</name>
</gene>
<dbReference type="EMBL" id="CP097507">
    <property type="protein sequence ID" value="URE01042.1"/>
    <property type="molecule type" value="Genomic_DNA"/>
</dbReference>
<keyword evidence="2" id="KW-1185">Reference proteome</keyword>
<organism evidence="1 2">
    <name type="scientific">Musa troglodytarum</name>
    <name type="common">fe'i banana</name>
    <dbReference type="NCBI Taxonomy" id="320322"/>
    <lineage>
        <taxon>Eukaryota</taxon>
        <taxon>Viridiplantae</taxon>
        <taxon>Streptophyta</taxon>
        <taxon>Embryophyta</taxon>
        <taxon>Tracheophyta</taxon>
        <taxon>Spermatophyta</taxon>
        <taxon>Magnoliopsida</taxon>
        <taxon>Liliopsida</taxon>
        <taxon>Zingiberales</taxon>
        <taxon>Musaceae</taxon>
        <taxon>Musa</taxon>
    </lineage>
</organism>
<name>A0A9E7K2D1_9LILI</name>
<reference evidence="1" key="1">
    <citation type="submission" date="2022-05" db="EMBL/GenBank/DDBJ databases">
        <title>The Musa troglodytarum L. genome provides insights into the mechanism of non-climacteric behaviour and enrichment of carotenoids.</title>
        <authorList>
            <person name="Wang J."/>
        </authorList>
    </citation>
    <scope>NUCLEOTIDE SEQUENCE</scope>
    <source>
        <tissue evidence="1">Leaf</tissue>
    </source>
</reference>
<protein>
    <submittedName>
        <fullName evidence="1">Spotted leaf 11</fullName>
    </submittedName>
</protein>
<dbReference type="OrthoDB" id="438065at2759"/>
<evidence type="ECO:0000313" key="1">
    <source>
        <dbReference type="EMBL" id="URE01042.1"/>
    </source>
</evidence>
<dbReference type="AlphaFoldDB" id="A0A9E7K2D1"/>
<evidence type="ECO:0000313" key="2">
    <source>
        <dbReference type="Proteomes" id="UP001055439"/>
    </source>
</evidence>
<sequence>MIVRWLQSGEACGHVMVVWVCFPSATMEIVTKPCMCMCRAVVLANISKMFVNEGENVCEARCGIWLRQGNMVGYTPLSAEEWSDGRRQLLPWDTIPGGRRKIQRSRCAHVGMEV</sequence>
<accession>A0A9E7K2D1</accession>
<proteinExistence type="predicted"/>
<dbReference type="Proteomes" id="UP001055439">
    <property type="component" value="Chromosome 5"/>
</dbReference>